<keyword evidence="6" id="KW-0653">Protein transport</keyword>
<dbReference type="InterPro" id="IPR003593">
    <property type="entry name" value="AAA+_ATPase"/>
</dbReference>
<feature type="domain" description="AAA+ ATPase" evidence="8">
    <location>
        <begin position="171"/>
        <end position="356"/>
    </location>
</feature>
<evidence type="ECO:0000256" key="1">
    <source>
        <dbReference type="ARBA" id="ARBA00004496"/>
    </source>
</evidence>
<keyword evidence="3" id="KW-0963">Cytoplasm</keyword>
<dbReference type="InterPro" id="IPR040627">
    <property type="entry name" value="T3SS_ATPase_C"/>
</dbReference>
<dbReference type="RefSeq" id="WP_252820189.1">
    <property type="nucleotide sequence ID" value="NZ_JAMXQS010000007.1"/>
</dbReference>
<evidence type="ECO:0000256" key="7">
    <source>
        <dbReference type="ARBA" id="ARBA00022967"/>
    </source>
</evidence>
<dbReference type="EMBL" id="JAMXQS010000007">
    <property type="protein sequence ID" value="MCO6051017.1"/>
    <property type="molecule type" value="Genomic_DNA"/>
</dbReference>
<reference evidence="9 10" key="1">
    <citation type="submission" date="2022-06" db="EMBL/GenBank/DDBJ databases">
        <title>Mesorhizobium sp. strain RP14 Genome sequencing and assembly.</title>
        <authorList>
            <person name="Kim I."/>
        </authorList>
    </citation>
    <scope>NUCLEOTIDE SEQUENCE [LARGE SCALE GENOMIC DNA]</scope>
    <source>
        <strain evidence="10">RP14(2022)</strain>
    </source>
</reference>
<dbReference type="Pfam" id="PF00006">
    <property type="entry name" value="ATP-synt_ab"/>
    <property type="match status" value="1"/>
</dbReference>
<dbReference type="PANTHER" id="PTHR15184:SF9">
    <property type="entry name" value="SPI-1 TYPE 3 SECRETION SYSTEM ATPASE"/>
    <property type="match status" value="1"/>
</dbReference>
<evidence type="ECO:0000256" key="2">
    <source>
        <dbReference type="ARBA" id="ARBA00022448"/>
    </source>
</evidence>
<keyword evidence="9" id="KW-0966">Cell projection</keyword>
<dbReference type="InterPro" id="IPR000194">
    <property type="entry name" value="ATPase_F1/V1/A1_a/bsu_nucl-bd"/>
</dbReference>
<keyword evidence="4" id="KW-0547">Nucleotide-binding</keyword>
<accession>A0ABT1C850</accession>
<evidence type="ECO:0000259" key="8">
    <source>
        <dbReference type="SMART" id="SM00382"/>
    </source>
</evidence>
<dbReference type="InterPro" id="IPR027417">
    <property type="entry name" value="P-loop_NTPase"/>
</dbReference>
<comment type="subcellular location">
    <subcellularLocation>
        <location evidence="1">Cytoplasm</location>
    </subcellularLocation>
</comment>
<dbReference type="NCBIfam" id="TIGR01026">
    <property type="entry name" value="fliI_yscN"/>
    <property type="match status" value="1"/>
</dbReference>
<protein>
    <submittedName>
        <fullName evidence="9">Flagellar protein export ATPase FliI</fullName>
    </submittedName>
</protein>
<evidence type="ECO:0000313" key="10">
    <source>
        <dbReference type="Proteomes" id="UP001205906"/>
    </source>
</evidence>
<dbReference type="CDD" id="cd01136">
    <property type="entry name" value="ATPase_flagellum-secretory_path_III"/>
    <property type="match status" value="1"/>
</dbReference>
<dbReference type="Gene3D" id="3.40.50.12240">
    <property type="match status" value="1"/>
</dbReference>
<proteinExistence type="predicted"/>
<dbReference type="SUPFAM" id="SSF52540">
    <property type="entry name" value="P-loop containing nucleoside triphosphate hydrolases"/>
    <property type="match status" value="1"/>
</dbReference>
<gene>
    <name evidence="9" type="primary">fliI</name>
    <name evidence="9" type="ORF">NGM99_14635</name>
</gene>
<dbReference type="PANTHER" id="PTHR15184">
    <property type="entry name" value="ATP SYNTHASE"/>
    <property type="match status" value="1"/>
</dbReference>
<evidence type="ECO:0000256" key="3">
    <source>
        <dbReference type="ARBA" id="ARBA00022490"/>
    </source>
</evidence>
<keyword evidence="9" id="KW-0969">Cilium</keyword>
<organism evidence="9 10">
    <name type="scientific">Mesorhizobium liriopis</name>
    <dbReference type="NCBI Taxonomy" id="2953882"/>
    <lineage>
        <taxon>Bacteria</taxon>
        <taxon>Pseudomonadati</taxon>
        <taxon>Pseudomonadota</taxon>
        <taxon>Alphaproteobacteria</taxon>
        <taxon>Hyphomicrobiales</taxon>
        <taxon>Phyllobacteriaceae</taxon>
        <taxon>Mesorhizobium</taxon>
    </lineage>
</organism>
<dbReference type="Pfam" id="PF18269">
    <property type="entry name" value="T3SS_ATPase_C"/>
    <property type="match status" value="1"/>
</dbReference>
<keyword evidence="7" id="KW-1278">Translocase</keyword>
<keyword evidence="9" id="KW-0282">Flagellum</keyword>
<evidence type="ECO:0000313" key="9">
    <source>
        <dbReference type="EMBL" id="MCO6051017.1"/>
    </source>
</evidence>
<dbReference type="InterPro" id="IPR050053">
    <property type="entry name" value="ATPase_alpha/beta_chains"/>
</dbReference>
<name>A0ABT1C850_9HYPH</name>
<sequence length="458" mass="48604">MAALSAFPQTRTDALGRLQAVADRYAAPCKLVETGGRITEIASTAFRVAGLSARAQLGDLVEHRKGGRLSLGEIVRIDNHGVLVSPFDAGMEARLGDVVFHLGPFSPEPSPLWRGRAVSALGRPVDGMGPLSNGAPLPAKAQAIAALSRGRVGNALRTGVKAVDIFTPLCFGQRIGIFAGSGVGKSTLLAMLANADAFDTVVVGLVGERGREVREFLEDTLGETGRQKTVAVVATGDESAQLRKRAPDTAMRVAEYFRDRGDQVLLVLDSVTRFAHAAREVASAAGEPPVARGYPASVFTELPRLLERAGPGTEGTGGSITAVISVLVDGDDHNDPVADNVRGILDGHIVLSRAIASENRYPAIDLLGSLSRLSHKAWSEEERTLVGHLRAMIARFEETRDIRAMGAYQSGADAFLDGAVRQVPAIFEALNQKPGDQPSLNAFADLAHFLRNRETRDG</sequence>
<keyword evidence="2" id="KW-0813">Transport</keyword>
<dbReference type="InterPro" id="IPR005714">
    <property type="entry name" value="ATPase_T3SS_FliI/YscN"/>
</dbReference>
<dbReference type="SMART" id="SM00382">
    <property type="entry name" value="AAA"/>
    <property type="match status" value="1"/>
</dbReference>
<keyword evidence="5" id="KW-0067">ATP-binding</keyword>
<dbReference type="Proteomes" id="UP001205906">
    <property type="component" value="Unassembled WGS sequence"/>
</dbReference>
<keyword evidence="10" id="KW-1185">Reference proteome</keyword>
<evidence type="ECO:0000256" key="6">
    <source>
        <dbReference type="ARBA" id="ARBA00022927"/>
    </source>
</evidence>
<evidence type="ECO:0000256" key="5">
    <source>
        <dbReference type="ARBA" id="ARBA00022840"/>
    </source>
</evidence>
<comment type="caution">
    <text evidence="9">The sequence shown here is derived from an EMBL/GenBank/DDBJ whole genome shotgun (WGS) entry which is preliminary data.</text>
</comment>
<evidence type="ECO:0000256" key="4">
    <source>
        <dbReference type="ARBA" id="ARBA00022741"/>
    </source>
</evidence>